<comment type="caution">
    <text evidence="2">The sequence shown here is derived from an EMBL/GenBank/DDBJ whole genome shotgun (WGS) entry which is preliminary data.</text>
</comment>
<dbReference type="SUPFAM" id="SSF143456">
    <property type="entry name" value="VC0467-like"/>
    <property type="match status" value="1"/>
</dbReference>
<protein>
    <recommendedName>
        <fullName evidence="1">UPF0301 protein PEDI_13230</fullName>
    </recommendedName>
</protein>
<dbReference type="Proteomes" id="UP001310022">
    <property type="component" value="Unassembled WGS sequence"/>
</dbReference>
<dbReference type="InterPro" id="IPR003774">
    <property type="entry name" value="AlgH-like"/>
</dbReference>
<dbReference type="RefSeq" id="WP_338236458.1">
    <property type="nucleotide sequence ID" value="NZ_BQKE01000001.1"/>
</dbReference>
<dbReference type="HAMAP" id="MF_00758">
    <property type="entry name" value="UPF0301"/>
    <property type="match status" value="1"/>
</dbReference>
<evidence type="ECO:0000256" key="1">
    <source>
        <dbReference type="HAMAP-Rule" id="MF_00758"/>
    </source>
</evidence>
<dbReference type="EMBL" id="BQKE01000001">
    <property type="protein sequence ID" value="GJM60771.1"/>
    <property type="molecule type" value="Genomic_DNA"/>
</dbReference>
<keyword evidence="3" id="KW-1185">Reference proteome</keyword>
<organism evidence="2 3">
    <name type="scientific">Persicobacter diffluens</name>
    <dbReference type="NCBI Taxonomy" id="981"/>
    <lineage>
        <taxon>Bacteria</taxon>
        <taxon>Pseudomonadati</taxon>
        <taxon>Bacteroidota</taxon>
        <taxon>Cytophagia</taxon>
        <taxon>Cytophagales</taxon>
        <taxon>Persicobacteraceae</taxon>
        <taxon>Persicobacter</taxon>
    </lineage>
</organism>
<comment type="similarity">
    <text evidence="1">Belongs to the UPF0301 (AlgH) family.</text>
</comment>
<proteinExistence type="inferred from homology"/>
<dbReference type="PANTHER" id="PTHR31984:SF17">
    <property type="entry name" value="TRANSCRIPTIONAL REGULATOR"/>
    <property type="match status" value="1"/>
</dbReference>
<dbReference type="AlphaFoldDB" id="A0AAN4VVL6"/>
<evidence type="ECO:0000313" key="2">
    <source>
        <dbReference type="EMBL" id="GJM60771.1"/>
    </source>
</evidence>
<dbReference type="PANTHER" id="PTHR31984">
    <property type="entry name" value="TRANSPORTER, PUTATIVE (DUF179)-RELATED"/>
    <property type="match status" value="1"/>
</dbReference>
<dbReference type="Gene3D" id="3.40.1740.10">
    <property type="entry name" value="VC0467-like"/>
    <property type="match status" value="1"/>
</dbReference>
<evidence type="ECO:0000313" key="3">
    <source>
        <dbReference type="Proteomes" id="UP001310022"/>
    </source>
</evidence>
<accession>A0AAN4VVL6</accession>
<reference evidence="2 3" key="1">
    <citation type="submission" date="2021-12" db="EMBL/GenBank/DDBJ databases">
        <title>Genome sequencing of bacteria with rrn-lacking chromosome and rrn-plasmid.</title>
        <authorList>
            <person name="Anda M."/>
            <person name="Iwasaki W."/>
        </authorList>
    </citation>
    <scope>NUCLEOTIDE SEQUENCE [LARGE SCALE GENOMIC DNA]</scope>
    <source>
        <strain evidence="2 3">NBRC 15940</strain>
    </source>
</reference>
<dbReference type="Pfam" id="PF02622">
    <property type="entry name" value="DUF179"/>
    <property type="match status" value="1"/>
</dbReference>
<gene>
    <name evidence="2" type="ORF">PEDI_13230</name>
</gene>
<name>A0AAN4VVL6_9BACT</name>
<sequence>MNYFDYGNISQPQKGDLLISEPFLADPNFERSVVFLVEHNEEGSVGFVLNKPSFLKLNEVMQGENIPQEQSLFVGGPVQQDTLHMVHRADFLGEESHQIVEHVYWGGGFEEVMSLVREEQQPDPQVRFFLGYSGWSPGQLEAEIQEKSWIIFRQANENLIFDTPHDDLWKKVLSLMGGRFKMYSNYPIDPRMN</sequence>